<comment type="caution">
    <text evidence="6">The sequence shown here is derived from an EMBL/GenBank/DDBJ whole genome shotgun (WGS) entry which is preliminary data.</text>
</comment>
<proteinExistence type="inferred from homology"/>
<dbReference type="PANTHER" id="PTHR43179:SF12">
    <property type="entry name" value="GALACTOFURANOSYLTRANSFERASE GLFT2"/>
    <property type="match status" value="1"/>
</dbReference>
<accession>A0A646KCV2</accession>
<dbReference type="OrthoDB" id="4120491at2"/>
<dbReference type="InterPro" id="IPR001173">
    <property type="entry name" value="Glyco_trans_2-like"/>
</dbReference>
<keyword evidence="4 6" id="KW-0808">Transferase</keyword>
<keyword evidence="7" id="KW-1185">Reference proteome</keyword>
<dbReference type="GO" id="GO:0016757">
    <property type="term" value="F:glycosyltransferase activity"/>
    <property type="evidence" value="ECO:0007669"/>
    <property type="project" value="UniProtKB-KW"/>
</dbReference>
<dbReference type="Gene3D" id="3.90.550.10">
    <property type="entry name" value="Spore Coat Polysaccharide Biosynthesis Protein SpsA, Chain A"/>
    <property type="match status" value="1"/>
</dbReference>
<evidence type="ECO:0000256" key="4">
    <source>
        <dbReference type="ARBA" id="ARBA00022679"/>
    </source>
</evidence>
<evidence type="ECO:0000313" key="7">
    <source>
        <dbReference type="Proteomes" id="UP000419138"/>
    </source>
</evidence>
<dbReference type="Pfam" id="PF00535">
    <property type="entry name" value="Glycos_transf_2"/>
    <property type="match status" value="1"/>
</dbReference>
<dbReference type="AlphaFoldDB" id="A0A646KCV2"/>
<organism evidence="6 7">
    <name type="scientific">Streptomyces jumonjinensis</name>
    <dbReference type="NCBI Taxonomy" id="1945"/>
    <lineage>
        <taxon>Bacteria</taxon>
        <taxon>Bacillati</taxon>
        <taxon>Actinomycetota</taxon>
        <taxon>Actinomycetes</taxon>
        <taxon>Kitasatosporales</taxon>
        <taxon>Streptomycetaceae</taxon>
        <taxon>Streptomyces</taxon>
    </lineage>
</organism>
<evidence type="ECO:0000256" key="2">
    <source>
        <dbReference type="ARBA" id="ARBA00006739"/>
    </source>
</evidence>
<feature type="domain" description="Glycosyltransferase 2-like" evidence="5">
    <location>
        <begin position="3"/>
        <end position="124"/>
    </location>
</feature>
<comment type="similarity">
    <text evidence="2">Belongs to the glycosyltransferase 2 family.</text>
</comment>
<name>A0A646KCV2_STRJU</name>
<dbReference type="CDD" id="cd00761">
    <property type="entry name" value="Glyco_tranf_GTA_type"/>
    <property type="match status" value="1"/>
</dbReference>
<sequence>MFSIVIPYKQRLDNIRAVFTSLAEQTLDPAGFEIVVGAMEYDPAFVSLCREFTDRLRIVSVLTADEWNTSQARNLGIRHASGRVVVVLDADVALAPVALRNLWERHFQHGQNVCVLGQVFGYDEVLDDDVDDVEAQPYARYRGVFAELETADRARLDPRWSAEYASAFARFPWAFARTGLMALPTALIRRHGLLLDEGFRGWGAEDQEWGLRISRTGTPITLGQDVYGVHLPHRRDFASQDRSATLTNRYYLAKWPRLELELALAFGGWLAADRLFPEAERELAGAGAGRRLGTVRGTVGGARVLAVGALLDVPPESGGPAAGPPRIDVSAVDDPEVEAVFGGLAGGRAEVLPLAGFALPYEDDSVDECRVLAPVQRLSERYRDAILREAERVSLKPVAPVGDSSPG</sequence>
<evidence type="ECO:0000259" key="5">
    <source>
        <dbReference type="Pfam" id="PF00535"/>
    </source>
</evidence>
<dbReference type="SUPFAM" id="SSF53448">
    <property type="entry name" value="Nucleotide-diphospho-sugar transferases"/>
    <property type="match status" value="1"/>
</dbReference>
<dbReference type="PANTHER" id="PTHR43179">
    <property type="entry name" value="RHAMNOSYLTRANSFERASE WBBL"/>
    <property type="match status" value="1"/>
</dbReference>
<evidence type="ECO:0000256" key="1">
    <source>
        <dbReference type="ARBA" id="ARBA00004776"/>
    </source>
</evidence>
<dbReference type="Proteomes" id="UP000419138">
    <property type="component" value="Unassembled WGS sequence"/>
</dbReference>
<evidence type="ECO:0000313" key="6">
    <source>
        <dbReference type="EMBL" id="MQS98815.1"/>
    </source>
</evidence>
<comment type="pathway">
    <text evidence="1">Cell wall biogenesis; cell wall polysaccharide biosynthesis.</text>
</comment>
<evidence type="ECO:0000256" key="3">
    <source>
        <dbReference type="ARBA" id="ARBA00022676"/>
    </source>
</evidence>
<dbReference type="EMBL" id="VCLA01000007">
    <property type="protein sequence ID" value="MQS98815.1"/>
    <property type="molecule type" value="Genomic_DNA"/>
</dbReference>
<reference evidence="6 7" key="1">
    <citation type="submission" date="2019-05" db="EMBL/GenBank/DDBJ databases">
        <title>Comparative genomics and metabolomics analyses of clavulanic acid producing Streptomyces species provides insight into specialized metabolism and evolution of beta-lactam biosynthetic gene clusters.</title>
        <authorList>
            <person name="Moore M.A."/>
            <person name="Cruz-Morales P."/>
            <person name="Barona Gomez F."/>
            <person name="Kapil T."/>
        </authorList>
    </citation>
    <scope>NUCLEOTIDE SEQUENCE [LARGE SCALE GENOMIC DNA]</scope>
    <source>
        <strain evidence="6 7">NRRL 5741</strain>
    </source>
</reference>
<dbReference type="InterPro" id="IPR029044">
    <property type="entry name" value="Nucleotide-diphossugar_trans"/>
</dbReference>
<gene>
    <name evidence="6" type="ORF">FF041_00945</name>
</gene>
<protein>
    <submittedName>
        <fullName evidence="6">Glycosyltransferase family 2 protein</fullName>
    </submittedName>
</protein>
<keyword evidence="3" id="KW-0328">Glycosyltransferase</keyword>